<evidence type="ECO:0000256" key="1">
    <source>
        <dbReference type="SAM" id="Coils"/>
    </source>
</evidence>
<feature type="domain" description="ALIX V-shaped" evidence="3">
    <location>
        <begin position="2"/>
        <end position="79"/>
    </location>
</feature>
<keyword evidence="5" id="KW-1185">Reference proteome</keyword>
<accession>A0ABV0S3K0</accession>
<dbReference type="EMBL" id="JAHRIN010067553">
    <property type="protein sequence ID" value="MEQ2214676.1"/>
    <property type="molecule type" value="Genomic_DNA"/>
</dbReference>
<proteinExistence type="predicted"/>
<name>A0ABV0S3K0_9TELE</name>
<dbReference type="Pfam" id="PF13949">
    <property type="entry name" value="ALIX_LYPXL_bnd"/>
    <property type="match status" value="1"/>
</dbReference>
<protein>
    <recommendedName>
        <fullName evidence="3">ALIX V-shaped domain-containing protein</fullName>
    </recommendedName>
</protein>
<sequence>VVNVLRSLLAQLDEVKKERETLEGEIKAVTFDMSTTFLKALAQDGAINEEQLGGPEETGFCSRQLRRNLQQPAELQQSIAREPSAPAFNVPAYQTTPAAPAPAPGPTPAPRTVYMPMGYNPYAYGQYNIPYMPYQATPGQGGYPGAPPAGQPYPGYPQQPPQQQPYYPQQ</sequence>
<feature type="region of interest" description="Disordered" evidence="2">
    <location>
        <begin position="135"/>
        <end position="170"/>
    </location>
</feature>
<dbReference type="Proteomes" id="UP001434883">
    <property type="component" value="Unassembled WGS sequence"/>
</dbReference>
<gene>
    <name evidence="4" type="ORF">XENOCAPTIV_016159</name>
</gene>
<evidence type="ECO:0000313" key="5">
    <source>
        <dbReference type="Proteomes" id="UP001434883"/>
    </source>
</evidence>
<feature type="non-terminal residue" evidence="4">
    <location>
        <position position="1"/>
    </location>
</feature>
<feature type="coiled-coil region" evidence="1">
    <location>
        <begin position="5"/>
        <end position="32"/>
    </location>
</feature>
<feature type="region of interest" description="Disordered" evidence="2">
    <location>
        <begin position="72"/>
        <end position="106"/>
    </location>
</feature>
<evidence type="ECO:0000259" key="3">
    <source>
        <dbReference type="Pfam" id="PF13949"/>
    </source>
</evidence>
<feature type="compositionally biased region" description="Pro residues" evidence="2">
    <location>
        <begin position="145"/>
        <end position="163"/>
    </location>
</feature>
<dbReference type="Gene3D" id="1.20.120.560">
    <property type="entry name" value="alix/aip1 in complex with the ypdl late domain"/>
    <property type="match status" value="1"/>
</dbReference>
<comment type="caution">
    <text evidence="4">The sequence shown here is derived from an EMBL/GenBank/DDBJ whole genome shotgun (WGS) entry which is preliminary data.</text>
</comment>
<keyword evidence="1" id="KW-0175">Coiled coil</keyword>
<evidence type="ECO:0000313" key="4">
    <source>
        <dbReference type="EMBL" id="MEQ2214676.1"/>
    </source>
</evidence>
<reference evidence="4 5" key="1">
    <citation type="submission" date="2021-06" db="EMBL/GenBank/DDBJ databases">
        <authorList>
            <person name="Palmer J.M."/>
        </authorList>
    </citation>
    <scope>NUCLEOTIDE SEQUENCE [LARGE SCALE GENOMIC DNA]</scope>
    <source>
        <strain evidence="4 5">XC_2019</strain>
        <tissue evidence="4">Muscle</tissue>
    </source>
</reference>
<organism evidence="4 5">
    <name type="scientific">Xenoophorus captivus</name>
    <dbReference type="NCBI Taxonomy" id="1517983"/>
    <lineage>
        <taxon>Eukaryota</taxon>
        <taxon>Metazoa</taxon>
        <taxon>Chordata</taxon>
        <taxon>Craniata</taxon>
        <taxon>Vertebrata</taxon>
        <taxon>Euteleostomi</taxon>
        <taxon>Actinopterygii</taxon>
        <taxon>Neopterygii</taxon>
        <taxon>Teleostei</taxon>
        <taxon>Neoteleostei</taxon>
        <taxon>Acanthomorphata</taxon>
        <taxon>Ovalentaria</taxon>
        <taxon>Atherinomorphae</taxon>
        <taxon>Cyprinodontiformes</taxon>
        <taxon>Goodeidae</taxon>
        <taxon>Xenoophorus</taxon>
    </lineage>
</organism>
<dbReference type="InterPro" id="IPR025304">
    <property type="entry name" value="ALIX_V_dom"/>
</dbReference>
<evidence type="ECO:0000256" key="2">
    <source>
        <dbReference type="SAM" id="MobiDB-lite"/>
    </source>
</evidence>